<dbReference type="Gene3D" id="3.30.300.90">
    <property type="entry name" value="BolA-like"/>
    <property type="match status" value="1"/>
</dbReference>
<evidence type="ECO:0000256" key="1">
    <source>
        <dbReference type="RuleBase" id="RU003860"/>
    </source>
</evidence>
<name>A0A7W4I510_GLUDI</name>
<dbReference type="AlphaFoldDB" id="A0A7W4I510"/>
<gene>
    <name evidence="3" type="ORF">HLH33_09130</name>
</gene>
<dbReference type="EMBL" id="JABEQG010000014">
    <property type="protein sequence ID" value="MBB2156469.1"/>
    <property type="molecule type" value="Genomic_DNA"/>
</dbReference>
<feature type="region of interest" description="Disordered" evidence="2">
    <location>
        <begin position="1"/>
        <end position="28"/>
    </location>
</feature>
<dbReference type="InterPro" id="IPR002634">
    <property type="entry name" value="BolA"/>
</dbReference>
<dbReference type="PIRSF" id="PIRSF003113">
    <property type="entry name" value="BolA"/>
    <property type="match status" value="1"/>
</dbReference>
<dbReference type="InterPro" id="IPR036065">
    <property type="entry name" value="BolA-like_sf"/>
</dbReference>
<dbReference type="PANTHER" id="PTHR46230:SF7">
    <property type="entry name" value="BOLA-LIKE PROTEIN 1"/>
    <property type="match status" value="1"/>
</dbReference>
<reference evidence="3 4" key="1">
    <citation type="submission" date="2020-04" db="EMBL/GenBank/DDBJ databases">
        <title>Description of novel Gluconacetobacter.</title>
        <authorList>
            <person name="Sombolestani A."/>
        </authorList>
    </citation>
    <scope>NUCLEOTIDE SEQUENCE [LARGE SCALE GENOMIC DNA]</scope>
    <source>
        <strain evidence="3 4">LMG 7603</strain>
    </source>
</reference>
<protein>
    <submittedName>
        <fullName evidence="3">BolA family transcriptional regulator</fullName>
    </submittedName>
</protein>
<dbReference type="Proteomes" id="UP000550787">
    <property type="component" value="Unassembled WGS sequence"/>
</dbReference>
<accession>A0A7W4I510</accession>
<proteinExistence type="inferred from homology"/>
<evidence type="ECO:0000313" key="4">
    <source>
        <dbReference type="Proteomes" id="UP000550787"/>
    </source>
</evidence>
<evidence type="ECO:0000256" key="2">
    <source>
        <dbReference type="SAM" id="MobiDB-lite"/>
    </source>
</evidence>
<comment type="caution">
    <text evidence="3">The sequence shown here is derived from an EMBL/GenBank/DDBJ whole genome shotgun (WGS) entry which is preliminary data.</text>
</comment>
<dbReference type="GO" id="GO:0016226">
    <property type="term" value="P:iron-sulfur cluster assembly"/>
    <property type="evidence" value="ECO:0007669"/>
    <property type="project" value="TreeGrafter"/>
</dbReference>
<sequence>MRPDRIRARAKRASQEEDRPVSDTERNRATRIGQALHARLTPAILEIEDDSARHAGHAGARHAGRGPETTGETHYNILLVSGAFGGISRVQRSRLVHDLLADEFASGLHALSLTLRTPDEHAALAAGTAGA</sequence>
<evidence type="ECO:0000313" key="3">
    <source>
        <dbReference type="EMBL" id="MBB2156469.1"/>
    </source>
</evidence>
<organism evidence="3 4">
    <name type="scientific">Gluconacetobacter diazotrophicus</name>
    <name type="common">Acetobacter diazotrophicus</name>
    <dbReference type="NCBI Taxonomy" id="33996"/>
    <lineage>
        <taxon>Bacteria</taxon>
        <taxon>Pseudomonadati</taxon>
        <taxon>Pseudomonadota</taxon>
        <taxon>Alphaproteobacteria</taxon>
        <taxon>Acetobacterales</taxon>
        <taxon>Acetobacteraceae</taxon>
        <taxon>Gluconacetobacter</taxon>
    </lineage>
</organism>
<dbReference type="OMA" id="MTRVEIH"/>
<dbReference type="PANTHER" id="PTHR46230">
    <property type="match status" value="1"/>
</dbReference>
<dbReference type="SUPFAM" id="SSF82657">
    <property type="entry name" value="BolA-like"/>
    <property type="match status" value="1"/>
</dbReference>
<comment type="similarity">
    <text evidence="1">Belongs to the BolA/IbaG family.</text>
</comment>
<dbReference type="Pfam" id="PF01722">
    <property type="entry name" value="BolA"/>
    <property type="match status" value="1"/>
</dbReference>